<keyword evidence="1" id="KW-1133">Transmembrane helix</keyword>
<evidence type="ECO:0000313" key="3">
    <source>
        <dbReference type="Proteomes" id="UP000030907"/>
    </source>
</evidence>
<organism evidence="2 3">
    <name type="scientific">Sphingopyxis fribergensis</name>
    <dbReference type="NCBI Taxonomy" id="1515612"/>
    <lineage>
        <taxon>Bacteria</taxon>
        <taxon>Pseudomonadati</taxon>
        <taxon>Pseudomonadota</taxon>
        <taxon>Alphaproteobacteria</taxon>
        <taxon>Sphingomonadales</taxon>
        <taxon>Sphingomonadaceae</taxon>
        <taxon>Sphingopyxis</taxon>
    </lineage>
</organism>
<evidence type="ECO:0008006" key="4">
    <source>
        <dbReference type="Google" id="ProtNLM"/>
    </source>
</evidence>
<reference evidence="2 3" key="1">
    <citation type="journal article" date="2015" name="Int. J. Syst. Evol. Microbiol.">
        <title>Description of Sphingopyxis fribergensis sp. nov. - a soil bacterium with the ability to degrade styrene and phenylacetic acid.</title>
        <authorList>
            <person name="Oelschlagel M."/>
            <person name="Ruckert C."/>
            <person name="Kalinowski J."/>
            <person name="Schmidt G."/>
            <person name="Schlomann M."/>
            <person name="Tischler D."/>
        </authorList>
    </citation>
    <scope>NUCLEOTIDE SEQUENCE [LARGE SCALE GENOMIC DNA]</scope>
    <source>
        <strain evidence="2 3">Kp5.2</strain>
        <plasmid evidence="2">pSfKp5.2</plasmid>
    </source>
</reference>
<dbReference type="HOGENOM" id="CLU_1407950_0_0_5"/>
<dbReference type="KEGG" id="sphk:SKP52_23840"/>
<dbReference type="InterPro" id="IPR014115">
    <property type="entry name" value="TrbI_Ftype"/>
</dbReference>
<keyword evidence="1" id="KW-0472">Membrane</keyword>
<evidence type="ECO:0000313" key="2">
    <source>
        <dbReference type="EMBL" id="AJA11610.1"/>
    </source>
</evidence>
<dbReference type="RefSeq" id="WP_052182094.1">
    <property type="nucleotide sequence ID" value="NZ_CP009123.1"/>
</dbReference>
<dbReference type="AlphaFoldDB" id="A0A0A7PNK7"/>
<accession>A0A0A7PNK7</accession>
<name>A0A0A7PNK7_9SPHN</name>
<dbReference type="Pfam" id="PF09677">
    <property type="entry name" value="TrbI_Ftype"/>
    <property type="match status" value="1"/>
</dbReference>
<sequence length="193" mass="19816">MTEQLALTIGGEPLVPPTEAAAAPPSRRRGFAGFSWGQIAGGTALVAALLWGGWATRELMILKERRIVSISLAGMANDFIMAEARSGASPEQVDSDTRHFMAAMQRTLQERAAAGETIVVSEAVVAASMPDITPEIRAAVGEFIKRNPPPRVATAAPAPAPAMPGMMPTAPVQAPPAANPVFGGGGLLPGGGQ</sequence>
<gene>
    <name evidence="2" type="ORF">SKP52_23840</name>
</gene>
<feature type="transmembrane region" description="Helical" evidence="1">
    <location>
        <begin position="34"/>
        <end position="56"/>
    </location>
</feature>
<keyword evidence="3" id="KW-1185">Reference proteome</keyword>
<geneLocation type="plasmid" evidence="2 3">
    <name>pSfKp5.2</name>
</geneLocation>
<evidence type="ECO:0000256" key="1">
    <source>
        <dbReference type="SAM" id="Phobius"/>
    </source>
</evidence>
<keyword evidence="1" id="KW-0812">Transmembrane</keyword>
<keyword evidence="2" id="KW-0614">Plasmid</keyword>
<protein>
    <recommendedName>
        <fullName evidence="4">Type-F conjugative transfer system protein (TrbI_Ftype)</fullName>
    </recommendedName>
</protein>
<proteinExistence type="predicted"/>
<dbReference type="EMBL" id="CP009123">
    <property type="protein sequence ID" value="AJA11610.1"/>
    <property type="molecule type" value="Genomic_DNA"/>
</dbReference>
<dbReference type="OrthoDB" id="7409791at2"/>
<dbReference type="Proteomes" id="UP000030907">
    <property type="component" value="Plasmid pSfKp5.2"/>
</dbReference>